<dbReference type="AlphaFoldDB" id="A0A0E3LZV8"/>
<name>A0A0E3LZV8_9ACTN</name>
<feature type="region of interest" description="Disordered" evidence="1">
    <location>
        <begin position="44"/>
        <end position="113"/>
    </location>
</feature>
<proteinExistence type="predicted"/>
<protein>
    <submittedName>
        <fullName evidence="3">Transposase</fullName>
    </submittedName>
</protein>
<sequence length="113" mass="11450">MLVLQFVEGLTDRQAAEAARARVDWKYALGLELTDTGFDYAVPAGAGGPAAGVGPALPPGRWRGGAPWPKRPAVGRDAPGQASSTNSPARRSASSASTSGSPAHSTLEPVPAT</sequence>
<evidence type="ECO:0000313" key="3">
    <source>
        <dbReference type="EMBL" id="AKA54629.1"/>
    </source>
</evidence>
<dbReference type="InterPro" id="IPR008490">
    <property type="entry name" value="Transposase_InsH_N"/>
</dbReference>
<evidence type="ECO:0000256" key="1">
    <source>
        <dbReference type="SAM" id="MobiDB-lite"/>
    </source>
</evidence>
<feature type="compositionally biased region" description="Low complexity" evidence="1">
    <location>
        <begin position="82"/>
        <end position="105"/>
    </location>
</feature>
<organism evidence="3">
    <name type="scientific">Streptomyces sp. CNQ431</name>
    <dbReference type="NCBI Taxonomy" id="1571532"/>
    <lineage>
        <taxon>Bacteria</taxon>
        <taxon>Bacillati</taxon>
        <taxon>Actinomycetota</taxon>
        <taxon>Actinomycetes</taxon>
        <taxon>Kitasatosporales</taxon>
        <taxon>Streptomycetaceae</taxon>
        <taxon>Streptomyces</taxon>
    </lineage>
</organism>
<reference evidence="3" key="1">
    <citation type="journal article" date="2015" name="J. Am. Chem. Soc.">
        <title>Uncovering the Formation and Selection of Benzylmalonyl-CoA from the Biosynthesis of Splenocin and Enterocin Reveals a Versatile Way to Introduce Amino Acids into Polyketide Carbon Scaffolds.</title>
        <authorList>
            <person name="Chang C."/>
            <person name="Huang R."/>
            <person name="Yan Y."/>
            <person name="Ma H."/>
            <person name="Dai Z."/>
            <person name="Zhang B."/>
            <person name="Deng Z."/>
            <person name="Liu W."/>
            <person name="Qu X."/>
        </authorList>
    </citation>
    <scope>NUCLEOTIDE SEQUENCE</scope>
    <source>
        <strain evidence="3">CNQ431</strain>
    </source>
</reference>
<dbReference type="Pfam" id="PF05598">
    <property type="entry name" value="DUF772"/>
    <property type="match status" value="1"/>
</dbReference>
<feature type="domain" description="Transposase InsH N-terminal" evidence="2">
    <location>
        <begin position="1"/>
        <end position="40"/>
    </location>
</feature>
<feature type="compositionally biased region" description="Low complexity" evidence="1">
    <location>
        <begin position="52"/>
        <end position="72"/>
    </location>
</feature>
<evidence type="ECO:0000259" key="2">
    <source>
        <dbReference type="Pfam" id="PF05598"/>
    </source>
</evidence>
<accession>A0A0E3LZV8</accession>
<dbReference type="EMBL" id="KP719128">
    <property type="protein sequence ID" value="AKA54629.1"/>
    <property type="molecule type" value="Genomic_DNA"/>
</dbReference>